<dbReference type="GO" id="GO:0009252">
    <property type="term" value="P:peptidoglycan biosynthetic process"/>
    <property type="evidence" value="ECO:0007669"/>
    <property type="project" value="UniProtKB-UniRule"/>
</dbReference>
<dbReference type="GO" id="GO:0005737">
    <property type="term" value="C:cytoplasm"/>
    <property type="evidence" value="ECO:0007669"/>
    <property type="project" value="UniProtKB-SubCell"/>
</dbReference>
<evidence type="ECO:0000256" key="14">
    <source>
        <dbReference type="HAMAP-Rule" id="MF_00046"/>
    </source>
</evidence>
<evidence type="ECO:0000256" key="1">
    <source>
        <dbReference type="ARBA" id="ARBA00004496"/>
    </source>
</evidence>
<dbReference type="InterPro" id="IPR000713">
    <property type="entry name" value="Mur_ligase_N"/>
</dbReference>
<evidence type="ECO:0000259" key="17">
    <source>
        <dbReference type="Pfam" id="PF08245"/>
    </source>
</evidence>
<evidence type="ECO:0000256" key="2">
    <source>
        <dbReference type="ARBA" id="ARBA00004752"/>
    </source>
</evidence>
<dbReference type="Gene3D" id="3.40.50.720">
    <property type="entry name" value="NAD(P)-binding Rossmann-like Domain"/>
    <property type="match status" value="1"/>
</dbReference>
<dbReference type="GO" id="GO:0005524">
    <property type="term" value="F:ATP binding"/>
    <property type="evidence" value="ECO:0007669"/>
    <property type="project" value="UniProtKB-UniRule"/>
</dbReference>
<evidence type="ECO:0000256" key="6">
    <source>
        <dbReference type="ARBA" id="ARBA00022618"/>
    </source>
</evidence>
<name>A0A2A9CY74_9MICO</name>
<proteinExistence type="inferred from homology"/>
<dbReference type="InterPro" id="IPR050061">
    <property type="entry name" value="MurCDEF_pg_biosynth"/>
</dbReference>
<dbReference type="UniPathway" id="UPA00219"/>
<sequence length="502" mass="52148">MNTEQMSTHHPDHGTGQHWHFIAIGGHGMSVLAEIALELGHRVTGSDQVAGEEVVRLRERGARVDIGHAAAQVEGADVVVVSTAIREENVEVVRARELGIEVIHRSEAMTRLTAGRPFYAVAGTHGKTTTSAMLAVALEGAGCDPGAAIGGTVTSWSKGSRVGSGPFVAEADESDGSFLRYTPAVAIVTNVEEDHLAYYSGLAQILDGFTAFANCLVPGGLLVACSDDPGSLEVARRAHAAGLRVRTYGQADPVTAQGEPLGVEHVSVREVELTAGHAAAMLHPLGGIESAGITPLRMAAPGLHTVLDAAAAWAAGLEATGTDAHSAARLAQALGAFGGAGRRFEEVGEAAGVRVVDDYAHNPTKVANALAAGRLAVGEGRLIVLFQPALFTRTRDFYAEFARALDGADEAVVIDVFGSREDPIPGVTSALIVDAQPAERAERGASPFALVPEREDAVAWVLERAEPGDLVMTVGSGDVTLLAPQILRALSARDPEPGQSAR</sequence>
<comment type="caution">
    <text evidence="18">The sequence shown here is derived from an EMBL/GenBank/DDBJ whole genome shotgun (WGS) entry which is preliminary data.</text>
</comment>
<keyword evidence="5 14" id="KW-0436">Ligase</keyword>
<dbReference type="AlphaFoldDB" id="A0A2A9CY74"/>
<comment type="pathway">
    <text evidence="2 14">Cell wall biogenesis; peptidoglycan biosynthesis.</text>
</comment>
<evidence type="ECO:0000259" key="15">
    <source>
        <dbReference type="Pfam" id="PF01225"/>
    </source>
</evidence>
<dbReference type="InterPro" id="IPR005758">
    <property type="entry name" value="UDP-N-AcMur_Ala_ligase_MurC"/>
</dbReference>
<dbReference type="GO" id="GO:0071555">
    <property type="term" value="P:cell wall organization"/>
    <property type="evidence" value="ECO:0007669"/>
    <property type="project" value="UniProtKB-KW"/>
</dbReference>
<gene>
    <name evidence="14" type="primary">murC</name>
    <name evidence="18" type="ORF">ATL40_0948</name>
</gene>
<dbReference type="Pfam" id="PF08245">
    <property type="entry name" value="Mur_ligase_M"/>
    <property type="match status" value="1"/>
</dbReference>
<evidence type="ECO:0000256" key="4">
    <source>
        <dbReference type="ARBA" id="ARBA00022490"/>
    </source>
</evidence>
<evidence type="ECO:0000256" key="13">
    <source>
        <dbReference type="ARBA" id="ARBA00047833"/>
    </source>
</evidence>
<dbReference type="InterPro" id="IPR036615">
    <property type="entry name" value="Mur_ligase_C_dom_sf"/>
</dbReference>
<feature type="domain" description="Mur ligase C-terminal" evidence="16">
    <location>
        <begin position="342"/>
        <end position="477"/>
    </location>
</feature>
<dbReference type="GO" id="GO:0008360">
    <property type="term" value="P:regulation of cell shape"/>
    <property type="evidence" value="ECO:0007669"/>
    <property type="project" value="UniProtKB-KW"/>
</dbReference>
<dbReference type="Gene3D" id="3.90.190.20">
    <property type="entry name" value="Mur ligase, C-terminal domain"/>
    <property type="match status" value="1"/>
</dbReference>
<dbReference type="Pfam" id="PF01225">
    <property type="entry name" value="Mur_ligase"/>
    <property type="match status" value="1"/>
</dbReference>
<keyword evidence="12 14" id="KW-0961">Cell wall biogenesis/degradation</keyword>
<feature type="domain" description="Mur ligase central" evidence="17">
    <location>
        <begin position="121"/>
        <end position="315"/>
    </location>
</feature>
<dbReference type="SUPFAM" id="SSF53623">
    <property type="entry name" value="MurD-like peptide ligases, catalytic domain"/>
    <property type="match status" value="1"/>
</dbReference>
<dbReference type="SUPFAM" id="SSF51984">
    <property type="entry name" value="MurCD N-terminal domain"/>
    <property type="match status" value="1"/>
</dbReference>
<dbReference type="PANTHER" id="PTHR43445:SF3">
    <property type="entry name" value="UDP-N-ACETYLMURAMATE--L-ALANINE LIGASE"/>
    <property type="match status" value="1"/>
</dbReference>
<keyword evidence="11 14" id="KW-0131">Cell cycle</keyword>
<keyword evidence="19" id="KW-1185">Reference proteome</keyword>
<evidence type="ECO:0000259" key="16">
    <source>
        <dbReference type="Pfam" id="PF02875"/>
    </source>
</evidence>
<evidence type="ECO:0000313" key="19">
    <source>
        <dbReference type="Proteomes" id="UP000224915"/>
    </source>
</evidence>
<evidence type="ECO:0000256" key="11">
    <source>
        <dbReference type="ARBA" id="ARBA00023306"/>
    </source>
</evidence>
<dbReference type="Proteomes" id="UP000224915">
    <property type="component" value="Unassembled WGS sequence"/>
</dbReference>
<feature type="binding site" evidence="14">
    <location>
        <begin position="123"/>
        <end position="129"/>
    </location>
    <ligand>
        <name>ATP</name>
        <dbReference type="ChEBI" id="CHEBI:30616"/>
    </ligand>
</feature>
<evidence type="ECO:0000256" key="9">
    <source>
        <dbReference type="ARBA" id="ARBA00022960"/>
    </source>
</evidence>
<dbReference type="InterPro" id="IPR013221">
    <property type="entry name" value="Mur_ligase_cen"/>
</dbReference>
<feature type="domain" description="Mur ligase N-terminal catalytic" evidence="15">
    <location>
        <begin position="19"/>
        <end position="115"/>
    </location>
</feature>
<keyword evidence="8 14" id="KW-0067">ATP-binding</keyword>
<dbReference type="EMBL" id="PDJD01000001">
    <property type="protein sequence ID" value="PFG19388.1"/>
    <property type="molecule type" value="Genomic_DNA"/>
</dbReference>
<accession>A0A2A9CY74</accession>
<comment type="catalytic activity">
    <reaction evidence="13 14">
        <text>UDP-N-acetyl-alpha-D-muramate + L-alanine + ATP = UDP-N-acetyl-alpha-D-muramoyl-L-alanine + ADP + phosphate + H(+)</text>
        <dbReference type="Rhea" id="RHEA:23372"/>
        <dbReference type="ChEBI" id="CHEBI:15378"/>
        <dbReference type="ChEBI" id="CHEBI:30616"/>
        <dbReference type="ChEBI" id="CHEBI:43474"/>
        <dbReference type="ChEBI" id="CHEBI:57972"/>
        <dbReference type="ChEBI" id="CHEBI:70757"/>
        <dbReference type="ChEBI" id="CHEBI:83898"/>
        <dbReference type="ChEBI" id="CHEBI:456216"/>
        <dbReference type="EC" id="6.3.2.8"/>
    </reaction>
</comment>
<dbReference type="EC" id="6.3.2.8" evidence="3 14"/>
<dbReference type="PANTHER" id="PTHR43445">
    <property type="entry name" value="UDP-N-ACETYLMURAMATE--L-ALANINE LIGASE-RELATED"/>
    <property type="match status" value="1"/>
</dbReference>
<evidence type="ECO:0000313" key="18">
    <source>
        <dbReference type="EMBL" id="PFG19388.1"/>
    </source>
</evidence>
<keyword evidence="7 14" id="KW-0547">Nucleotide-binding</keyword>
<dbReference type="NCBIfam" id="TIGR01082">
    <property type="entry name" value="murC"/>
    <property type="match status" value="1"/>
</dbReference>
<dbReference type="HAMAP" id="MF_00046">
    <property type="entry name" value="MurC"/>
    <property type="match status" value="1"/>
</dbReference>
<evidence type="ECO:0000256" key="5">
    <source>
        <dbReference type="ARBA" id="ARBA00022598"/>
    </source>
</evidence>
<evidence type="ECO:0000256" key="8">
    <source>
        <dbReference type="ARBA" id="ARBA00022840"/>
    </source>
</evidence>
<keyword evidence="10 14" id="KW-0573">Peptidoglycan synthesis</keyword>
<organism evidence="18 19">
    <name type="scientific">Serinibacter salmoneus</name>
    <dbReference type="NCBI Taxonomy" id="556530"/>
    <lineage>
        <taxon>Bacteria</taxon>
        <taxon>Bacillati</taxon>
        <taxon>Actinomycetota</taxon>
        <taxon>Actinomycetes</taxon>
        <taxon>Micrococcales</taxon>
        <taxon>Beutenbergiaceae</taxon>
        <taxon>Serinibacter</taxon>
    </lineage>
</organism>
<evidence type="ECO:0000256" key="3">
    <source>
        <dbReference type="ARBA" id="ARBA00012211"/>
    </source>
</evidence>
<comment type="function">
    <text evidence="14">Cell wall formation.</text>
</comment>
<keyword evidence="9 14" id="KW-0133">Cell shape</keyword>
<dbReference type="SUPFAM" id="SSF53244">
    <property type="entry name" value="MurD-like peptide ligases, peptide-binding domain"/>
    <property type="match status" value="1"/>
</dbReference>
<evidence type="ECO:0000256" key="10">
    <source>
        <dbReference type="ARBA" id="ARBA00022984"/>
    </source>
</evidence>
<evidence type="ECO:0000256" key="12">
    <source>
        <dbReference type="ARBA" id="ARBA00023316"/>
    </source>
</evidence>
<protein>
    <recommendedName>
        <fullName evidence="3 14">UDP-N-acetylmuramate--L-alanine ligase</fullName>
        <ecNumber evidence="3 14">6.3.2.8</ecNumber>
    </recommendedName>
    <alternativeName>
        <fullName evidence="14">UDP-N-acetylmuramoyl-L-alanine synthetase</fullName>
    </alternativeName>
</protein>
<keyword evidence="4 14" id="KW-0963">Cytoplasm</keyword>
<dbReference type="GO" id="GO:0051301">
    <property type="term" value="P:cell division"/>
    <property type="evidence" value="ECO:0007669"/>
    <property type="project" value="UniProtKB-KW"/>
</dbReference>
<dbReference type="InterPro" id="IPR004101">
    <property type="entry name" value="Mur_ligase_C"/>
</dbReference>
<comment type="similarity">
    <text evidence="14">Belongs to the MurCDEF family.</text>
</comment>
<comment type="subcellular location">
    <subcellularLocation>
        <location evidence="1 14">Cytoplasm</location>
    </subcellularLocation>
</comment>
<keyword evidence="6 14" id="KW-0132">Cell division</keyword>
<dbReference type="InterPro" id="IPR036565">
    <property type="entry name" value="Mur-like_cat_sf"/>
</dbReference>
<dbReference type="GO" id="GO:0008763">
    <property type="term" value="F:UDP-N-acetylmuramate-L-alanine ligase activity"/>
    <property type="evidence" value="ECO:0007669"/>
    <property type="project" value="UniProtKB-UniRule"/>
</dbReference>
<evidence type="ECO:0000256" key="7">
    <source>
        <dbReference type="ARBA" id="ARBA00022741"/>
    </source>
</evidence>
<dbReference type="Pfam" id="PF02875">
    <property type="entry name" value="Mur_ligase_C"/>
    <property type="match status" value="1"/>
</dbReference>
<dbReference type="Gene3D" id="3.40.1190.10">
    <property type="entry name" value="Mur-like, catalytic domain"/>
    <property type="match status" value="1"/>
</dbReference>
<reference evidence="18 19" key="1">
    <citation type="submission" date="2017-10" db="EMBL/GenBank/DDBJ databases">
        <title>Sequencing the genomes of 1000 actinobacteria strains.</title>
        <authorList>
            <person name="Klenk H.-P."/>
        </authorList>
    </citation>
    <scope>NUCLEOTIDE SEQUENCE [LARGE SCALE GENOMIC DNA]</scope>
    <source>
        <strain evidence="18 19">DSM 21801</strain>
    </source>
</reference>